<dbReference type="Proteomes" id="UP000887565">
    <property type="component" value="Unplaced"/>
</dbReference>
<reference evidence="2" key="1">
    <citation type="submission" date="2022-11" db="UniProtKB">
        <authorList>
            <consortium name="WormBaseParasite"/>
        </authorList>
    </citation>
    <scope>IDENTIFICATION</scope>
</reference>
<sequence>MMEASGNSLSNKWTGGDLAQMTGEWAMVVHQALTESPNLKNGVHVIFDCVRGNGWVRVLAHHIVYADQYGFYIMPGQVAIIVHIV</sequence>
<organism evidence="1 2">
    <name type="scientific">Romanomermis culicivorax</name>
    <name type="common">Nematode worm</name>
    <dbReference type="NCBI Taxonomy" id="13658"/>
    <lineage>
        <taxon>Eukaryota</taxon>
        <taxon>Metazoa</taxon>
        <taxon>Ecdysozoa</taxon>
        <taxon>Nematoda</taxon>
        <taxon>Enoplea</taxon>
        <taxon>Dorylaimia</taxon>
        <taxon>Mermithida</taxon>
        <taxon>Mermithoidea</taxon>
        <taxon>Mermithidae</taxon>
        <taxon>Romanomermis</taxon>
    </lineage>
</organism>
<dbReference type="WBParaSite" id="nRc.2.0.1.t00834-RA">
    <property type="protein sequence ID" value="nRc.2.0.1.t00834-RA"/>
    <property type="gene ID" value="nRc.2.0.1.g00834"/>
</dbReference>
<keyword evidence="1" id="KW-1185">Reference proteome</keyword>
<evidence type="ECO:0000313" key="2">
    <source>
        <dbReference type="WBParaSite" id="nRc.2.0.1.t00834-RA"/>
    </source>
</evidence>
<evidence type="ECO:0000313" key="1">
    <source>
        <dbReference type="Proteomes" id="UP000887565"/>
    </source>
</evidence>
<protein>
    <submittedName>
        <fullName evidence="2">Uncharacterized protein</fullName>
    </submittedName>
</protein>
<dbReference type="AlphaFoldDB" id="A0A915HHC1"/>
<accession>A0A915HHC1</accession>
<name>A0A915HHC1_ROMCU</name>
<proteinExistence type="predicted"/>